<reference evidence="1 2" key="1">
    <citation type="submission" date="2016-11" db="EMBL/GenBank/DDBJ databases">
        <title>The macronuclear genome of Stentor coeruleus: a giant cell with tiny introns.</title>
        <authorList>
            <person name="Slabodnick M."/>
            <person name="Ruby J.G."/>
            <person name="Reiff S.B."/>
            <person name="Swart E.C."/>
            <person name="Gosai S."/>
            <person name="Prabakaran S."/>
            <person name="Witkowska E."/>
            <person name="Larue G.E."/>
            <person name="Fisher S."/>
            <person name="Freeman R.M."/>
            <person name="Gunawardena J."/>
            <person name="Chu W."/>
            <person name="Stover N.A."/>
            <person name="Gregory B.D."/>
            <person name="Nowacki M."/>
            <person name="Derisi J."/>
            <person name="Roy S.W."/>
            <person name="Marshall W.F."/>
            <person name="Sood P."/>
        </authorList>
    </citation>
    <scope>NUCLEOTIDE SEQUENCE [LARGE SCALE GENOMIC DNA]</scope>
    <source>
        <strain evidence="1">WM001</strain>
    </source>
</reference>
<organism evidence="1 2">
    <name type="scientific">Stentor coeruleus</name>
    <dbReference type="NCBI Taxonomy" id="5963"/>
    <lineage>
        <taxon>Eukaryota</taxon>
        <taxon>Sar</taxon>
        <taxon>Alveolata</taxon>
        <taxon>Ciliophora</taxon>
        <taxon>Postciliodesmatophora</taxon>
        <taxon>Heterotrichea</taxon>
        <taxon>Heterotrichida</taxon>
        <taxon>Stentoridae</taxon>
        <taxon>Stentor</taxon>
    </lineage>
</organism>
<proteinExistence type="predicted"/>
<dbReference type="EMBL" id="MPUH01000314">
    <property type="protein sequence ID" value="OMJ83150.1"/>
    <property type="molecule type" value="Genomic_DNA"/>
</dbReference>
<gene>
    <name evidence="1" type="ORF">SteCoe_16004</name>
</gene>
<dbReference type="Proteomes" id="UP000187209">
    <property type="component" value="Unassembled WGS sequence"/>
</dbReference>
<evidence type="ECO:0000313" key="2">
    <source>
        <dbReference type="Proteomes" id="UP000187209"/>
    </source>
</evidence>
<keyword evidence="2" id="KW-1185">Reference proteome</keyword>
<dbReference type="AlphaFoldDB" id="A0A1R2C2E8"/>
<sequence length="269" mass="31170">MTKHMSVLDSNIPIKKYKLEEGVERLEKTYEKMLDFYTKDGLTQHILIFLKLIASCSLVPSELKSLPLLRMLEETCKDFLLNDLEVIVWNIFLEKVVWSDKTKKIHVLFLYSAYAAKINLNEIEDLHAIKTYISSKHPGFLIGYEKWFSLHREKLQLSLRGLNQAFNNFLYAPDHILVDYNYYVDDLLQIAPPSGICEKEAKLDFTEEPEETKIPDLLNLNSVFETTDNLPPLLLSRTISLDANRELGLEPLVDYGIESPLKPLTEELY</sequence>
<protein>
    <submittedName>
        <fullName evidence="1">Uncharacterized protein</fullName>
    </submittedName>
</protein>
<evidence type="ECO:0000313" key="1">
    <source>
        <dbReference type="EMBL" id="OMJ83150.1"/>
    </source>
</evidence>
<dbReference type="OrthoDB" id="322882at2759"/>
<comment type="caution">
    <text evidence="1">The sequence shown here is derived from an EMBL/GenBank/DDBJ whole genome shotgun (WGS) entry which is preliminary data.</text>
</comment>
<name>A0A1R2C2E8_9CILI</name>
<accession>A0A1R2C2E8</accession>